<dbReference type="EMBL" id="HBHT01024022">
    <property type="protein sequence ID" value="CAD9975078.1"/>
    <property type="molecule type" value="Transcribed_RNA"/>
</dbReference>
<dbReference type="PANTHER" id="PTHR16099">
    <property type="entry name" value="8-OXO-DGTP DIPHOSPHATES NUDT15"/>
    <property type="match status" value="1"/>
</dbReference>
<dbReference type="EMBL" id="HBHT01024021">
    <property type="protein sequence ID" value="CAD9975075.1"/>
    <property type="molecule type" value="Transcribed_RNA"/>
</dbReference>
<dbReference type="Gene3D" id="3.90.79.10">
    <property type="entry name" value="Nucleoside Triphosphate Pyrophosphohydrolase"/>
    <property type="match status" value="1"/>
</dbReference>
<dbReference type="PANTHER" id="PTHR16099:SF5">
    <property type="entry name" value="NUCLEOTIDE TRIPHOSPHATE DIPHOSPHATASE NUDT15"/>
    <property type="match status" value="1"/>
</dbReference>
<dbReference type="InterPro" id="IPR015797">
    <property type="entry name" value="NUDIX_hydrolase-like_dom_sf"/>
</dbReference>
<evidence type="ECO:0000259" key="2">
    <source>
        <dbReference type="PROSITE" id="PS51462"/>
    </source>
</evidence>
<protein>
    <recommendedName>
        <fullName evidence="2">Nudix hydrolase domain-containing protein</fullName>
    </recommendedName>
</protein>
<evidence type="ECO:0000256" key="1">
    <source>
        <dbReference type="ARBA" id="ARBA00022801"/>
    </source>
</evidence>
<dbReference type="GO" id="GO:0035539">
    <property type="term" value="F:8-oxo-7,8-dihydrodeoxyguanosine triphosphate pyrophosphatase activity"/>
    <property type="evidence" value="ECO:0007669"/>
    <property type="project" value="TreeGrafter"/>
</dbReference>
<dbReference type="SUPFAM" id="SSF55811">
    <property type="entry name" value="Nudix"/>
    <property type="match status" value="1"/>
</dbReference>
<dbReference type="FunFam" id="3.90.79.10:FF:000060">
    <property type="entry name" value="Nudix hydrolase 1"/>
    <property type="match status" value="1"/>
</dbReference>
<dbReference type="PROSITE" id="PS00893">
    <property type="entry name" value="NUDIX_BOX"/>
    <property type="match status" value="1"/>
</dbReference>
<keyword evidence="1" id="KW-0378">Hydrolase</keyword>
<proteinExistence type="predicted"/>
<dbReference type="PROSITE" id="PS51462">
    <property type="entry name" value="NUDIX"/>
    <property type="match status" value="1"/>
</dbReference>
<dbReference type="GO" id="GO:0005829">
    <property type="term" value="C:cytosol"/>
    <property type="evidence" value="ECO:0007669"/>
    <property type="project" value="TreeGrafter"/>
</dbReference>
<dbReference type="GO" id="GO:0006203">
    <property type="term" value="P:dGTP catabolic process"/>
    <property type="evidence" value="ECO:0007669"/>
    <property type="project" value="TreeGrafter"/>
</dbReference>
<reference evidence="3" key="1">
    <citation type="submission" date="2021-01" db="EMBL/GenBank/DDBJ databases">
        <authorList>
            <person name="Corre E."/>
            <person name="Pelletier E."/>
            <person name="Niang G."/>
            <person name="Scheremetjew M."/>
            <person name="Finn R."/>
            <person name="Kale V."/>
            <person name="Holt S."/>
            <person name="Cochrane G."/>
            <person name="Meng A."/>
            <person name="Brown T."/>
            <person name="Cohen L."/>
        </authorList>
    </citation>
    <scope>NUCLEOTIDE SEQUENCE</scope>
    <source>
        <strain evidence="3">CCMP125</strain>
    </source>
</reference>
<name>A0A6U3BK40_9STRA</name>
<accession>A0A6U3BK40</accession>
<feature type="domain" description="Nudix hydrolase" evidence="2">
    <location>
        <begin position="18"/>
        <end position="159"/>
    </location>
</feature>
<organism evidence="3">
    <name type="scientific">Entomoneis paludosa</name>
    <dbReference type="NCBI Taxonomy" id="265537"/>
    <lineage>
        <taxon>Eukaryota</taxon>
        <taxon>Sar</taxon>
        <taxon>Stramenopiles</taxon>
        <taxon>Ochrophyta</taxon>
        <taxon>Bacillariophyta</taxon>
        <taxon>Bacillariophyceae</taxon>
        <taxon>Bacillariophycidae</taxon>
        <taxon>Entomoneidaceae</taxon>
        <taxon>Entomoneis</taxon>
    </lineage>
</organism>
<dbReference type="Pfam" id="PF00293">
    <property type="entry name" value="NUDIX"/>
    <property type="match status" value="1"/>
</dbReference>
<gene>
    <name evidence="3" type="ORF">APAL1065_LOCUS16134</name>
    <name evidence="4" type="ORF">APAL1065_LOCUS16135</name>
</gene>
<evidence type="ECO:0000313" key="4">
    <source>
        <dbReference type="EMBL" id="CAD9975078.1"/>
    </source>
</evidence>
<evidence type="ECO:0000313" key="3">
    <source>
        <dbReference type="EMBL" id="CAD9975075.1"/>
    </source>
</evidence>
<dbReference type="InterPro" id="IPR000086">
    <property type="entry name" value="NUDIX_hydrolase_dom"/>
</dbReference>
<dbReference type="InterPro" id="IPR020084">
    <property type="entry name" value="NUDIX_hydrolase_CS"/>
</dbReference>
<dbReference type="AlphaFoldDB" id="A0A6U3BK40"/>
<dbReference type="CDD" id="cd04678">
    <property type="entry name" value="NUDIX_MTH2_Nudt15"/>
    <property type="match status" value="1"/>
</dbReference>
<sequence length="179" mass="19681">MDPPAPFHPTATRRVRTTVRVGVGVIVAVPDQPGHVYAGIRKGSHGSGTLALPGGHLELYESWTDCAKREVLEEMNIELADDLHLAHVTNDIMREEEKHYVTLFMMGKPAEGSSAPQNMEPEKCEGWEPYSWTKLKSLLAMGVGIEEGTPRLFGPLKKLVQEEPEAVMKYIQASSSTSA</sequence>